<evidence type="ECO:0000313" key="2">
    <source>
        <dbReference type="Proteomes" id="UP000030151"/>
    </source>
</evidence>
<dbReference type="Proteomes" id="UP000030151">
    <property type="component" value="Unassembled WGS sequence"/>
</dbReference>
<gene>
    <name evidence="1" type="ORF">X797_004906</name>
</gene>
<sequence length="189" mass="20565">MQTLLTTGKDEGKEKYSSISTNVCRATMVLISRHGLGCKSRRVLLRFNQGNQYQISTAPLFYWIGRTECPEPRPSAASSSAQYHLDTSQKRPTYIYNTTASHFSAGATFGFQPGPSFPSALFVPGVGHASRTDGATKTTKEHGVAKRRLAQRRGNNHVGGGLQVGDSGKHRMRRGGLNVLVVRHHVGLG</sequence>
<reference evidence="1 2" key="1">
    <citation type="submission" date="2014-02" db="EMBL/GenBank/DDBJ databases">
        <title>The genome sequence of the entomopathogenic fungus Metarhizium robertsii ARSEF 2575.</title>
        <authorList>
            <person name="Giuliano Garisto Donzelli B."/>
            <person name="Roe B.A."/>
            <person name="Macmil S.L."/>
            <person name="Krasnoff S.B."/>
            <person name="Gibson D.M."/>
        </authorList>
    </citation>
    <scope>NUCLEOTIDE SEQUENCE [LARGE SCALE GENOMIC DNA]</scope>
    <source>
        <strain evidence="1 2">ARSEF 2575</strain>
    </source>
</reference>
<name>A0A0A1UVZ5_9HYPO</name>
<protein>
    <submittedName>
        <fullName evidence="1">Uncharacterized protein</fullName>
    </submittedName>
</protein>
<dbReference type="EMBL" id="JELW01000006">
    <property type="protein sequence ID" value="EXV02069.1"/>
    <property type="molecule type" value="Genomic_DNA"/>
</dbReference>
<dbReference type="HOGENOM" id="CLU_1434754_0_0_1"/>
<comment type="caution">
    <text evidence="1">The sequence shown here is derived from an EMBL/GenBank/DDBJ whole genome shotgun (WGS) entry which is preliminary data.</text>
</comment>
<evidence type="ECO:0000313" key="1">
    <source>
        <dbReference type="EMBL" id="EXV02069.1"/>
    </source>
</evidence>
<accession>A0A0A1UVZ5</accession>
<dbReference type="AlphaFoldDB" id="A0A0A1UVZ5"/>
<organism evidence="1 2">
    <name type="scientific">Metarhizium robertsii</name>
    <dbReference type="NCBI Taxonomy" id="568076"/>
    <lineage>
        <taxon>Eukaryota</taxon>
        <taxon>Fungi</taxon>
        <taxon>Dikarya</taxon>
        <taxon>Ascomycota</taxon>
        <taxon>Pezizomycotina</taxon>
        <taxon>Sordariomycetes</taxon>
        <taxon>Hypocreomycetidae</taxon>
        <taxon>Hypocreales</taxon>
        <taxon>Clavicipitaceae</taxon>
        <taxon>Metarhizium</taxon>
    </lineage>
</organism>
<proteinExistence type="predicted"/>